<gene>
    <name evidence="7" type="ORF">DDZ18_04375</name>
</gene>
<feature type="domain" description="Rieske" evidence="6">
    <location>
        <begin position="13"/>
        <end position="123"/>
    </location>
</feature>
<dbReference type="Proteomes" id="UP000245168">
    <property type="component" value="Unassembled WGS sequence"/>
</dbReference>
<keyword evidence="4" id="KW-0408">Iron</keyword>
<evidence type="ECO:0000256" key="2">
    <source>
        <dbReference type="ARBA" id="ARBA00022723"/>
    </source>
</evidence>
<evidence type="ECO:0000259" key="6">
    <source>
        <dbReference type="PROSITE" id="PS51296"/>
    </source>
</evidence>
<evidence type="ECO:0000313" key="7">
    <source>
        <dbReference type="EMBL" id="PWE18832.1"/>
    </source>
</evidence>
<dbReference type="GO" id="GO:0046872">
    <property type="term" value="F:metal ion binding"/>
    <property type="evidence" value="ECO:0007669"/>
    <property type="project" value="UniProtKB-KW"/>
</dbReference>
<dbReference type="PROSITE" id="PS51296">
    <property type="entry name" value="RIESKE"/>
    <property type="match status" value="1"/>
</dbReference>
<name>A0A2U2BXU7_9PROT</name>
<evidence type="ECO:0000256" key="4">
    <source>
        <dbReference type="ARBA" id="ARBA00023004"/>
    </source>
</evidence>
<comment type="caution">
    <text evidence="7">The sequence shown here is derived from an EMBL/GenBank/DDBJ whole genome shotgun (WGS) entry which is preliminary data.</text>
</comment>
<dbReference type="RefSeq" id="WP_109252106.1">
    <property type="nucleotide sequence ID" value="NZ_QEXV01000001.1"/>
</dbReference>
<evidence type="ECO:0000313" key="8">
    <source>
        <dbReference type="Proteomes" id="UP000245168"/>
    </source>
</evidence>
<protein>
    <submittedName>
        <fullName evidence="7">2Fe-2S ferredoxin</fullName>
    </submittedName>
</protein>
<proteinExistence type="predicted"/>
<dbReference type="PANTHER" id="PTHR21266">
    <property type="entry name" value="IRON-SULFUR DOMAIN CONTAINING PROTEIN"/>
    <property type="match status" value="1"/>
</dbReference>
<evidence type="ECO:0000256" key="1">
    <source>
        <dbReference type="ARBA" id="ARBA00022714"/>
    </source>
</evidence>
<dbReference type="AlphaFoldDB" id="A0A2U2BXU7"/>
<dbReference type="SUPFAM" id="SSF55961">
    <property type="entry name" value="Bet v1-like"/>
    <property type="match status" value="1"/>
</dbReference>
<keyword evidence="5" id="KW-0411">Iron-sulfur</keyword>
<dbReference type="OrthoDB" id="9800776at2"/>
<keyword evidence="8" id="KW-1185">Reference proteome</keyword>
<evidence type="ECO:0000256" key="3">
    <source>
        <dbReference type="ARBA" id="ARBA00023002"/>
    </source>
</evidence>
<dbReference type="InterPro" id="IPR050584">
    <property type="entry name" value="Cholesterol_7-desaturase"/>
</dbReference>
<evidence type="ECO:0000256" key="5">
    <source>
        <dbReference type="ARBA" id="ARBA00023014"/>
    </source>
</evidence>
<dbReference type="PANTHER" id="PTHR21266:SF60">
    <property type="entry name" value="3-KETOSTEROID-9-ALPHA-MONOOXYGENASE, OXYGENASE COMPONENT"/>
    <property type="match status" value="1"/>
</dbReference>
<dbReference type="Gene3D" id="3.90.380.10">
    <property type="entry name" value="Naphthalene 1,2-dioxygenase Alpha Subunit, Chain A, domain 1"/>
    <property type="match status" value="1"/>
</dbReference>
<accession>A0A2U2BXU7</accession>
<dbReference type="CDD" id="cd03469">
    <property type="entry name" value="Rieske_RO_Alpha_N"/>
    <property type="match status" value="1"/>
</dbReference>
<reference evidence="8" key="1">
    <citation type="submission" date="2018-05" db="EMBL/GenBank/DDBJ databases">
        <authorList>
            <person name="Liu B.-T."/>
        </authorList>
    </citation>
    <scope>NUCLEOTIDE SEQUENCE [LARGE SCALE GENOMIC DNA]</scope>
    <source>
        <strain evidence="8">WD6-1</strain>
    </source>
</reference>
<dbReference type="SUPFAM" id="SSF50022">
    <property type="entry name" value="ISP domain"/>
    <property type="match status" value="1"/>
</dbReference>
<dbReference type="EMBL" id="QEXV01000001">
    <property type="protein sequence ID" value="PWE18832.1"/>
    <property type="molecule type" value="Genomic_DNA"/>
</dbReference>
<dbReference type="GO" id="GO:0016491">
    <property type="term" value="F:oxidoreductase activity"/>
    <property type="evidence" value="ECO:0007669"/>
    <property type="project" value="UniProtKB-KW"/>
</dbReference>
<dbReference type="InterPro" id="IPR036922">
    <property type="entry name" value="Rieske_2Fe-2S_sf"/>
</dbReference>
<dbReference type="InterPro" id="IPR017941">
    <property type="entry name" value="Rieske_2Fe-2S"/>
</dbReference>
<dbReference type="Pfam" id="PF00355">
    <property type="entry name" value="Rieske"/>
    <property type="match status" value="1"/>
</dbReference>
<organism evidence="7 8">
    <name type="scientific">Marinicauda salina</name>
    <dbReference type="NCBI Taxonomy" id="2135793"/>
    <lineage>
        <taxon>Bacteria</taxon>
        <taxon>Pseudomonadati</taxon>
        <taxon>Pseudomonadota</taxon>
        <taxon>Alphaproteobacteria</taxon>
        <taxon>Maricaulales</taxon>
        <taxon>Maricaulaceae</taxon>
        <taxon>Marinicauda</taxon>
    </lineage>
</organism>
<sequence>MTEETSFLSHLWYLGAPSRRLKPGAMLRKVIMGQPILLARDSEGKAFAIRDICPHRGIPLSEGRLLEDESGAVEIECAYHGWRFGREGRCKAIPSLVEGQQVDLSKICVRRYPVREHQGLVWVFVCDTPVEGPAMAEAEPVEPPFPPPDIPGVGERRPNYVHVVEFACHVDNAIIGLMDPAHGPYVHQSWYWRSSGNMYEKEKRFAPVERGFSMVNHPPSSNSLAYRVLGGKPTTEIAFRLPGVRTEHVRVGERFVTSLTVVTPIDHERTEVTQVLYWDHPVLTALKPLLGVFARAFLDQDRVIVQKQYEGLKFNPRLMLINDADVQAKWYFRMKKAWTRSVETGAEFVHPLQDEVTLRWRS</sequence>
<dbReference type="GO" id="GO:0051537">
    <property type="term" value="F:2 iron, 2 sulfur cluster binding"/>
    <property type="evidence" value="ECO:0007669"/>
    <property type="project" value="UniProtKB-KW"/>
</dbReference>
<dbReference type="Gene3D" id="2.102.10.10">
    <property type="entry name" value="Rieske [2Fe-2S] iron-sulphur domain"/>
    <property type="match status" value="1"/>
</dbReference>
<keyword evidence="3" id="KW-0560">Oxidoreductase</keyword>
<keyword evidence="2" id="KW-0479">Metal-binding</keyword>
<keyword evidence="1" id="KW-0001">2Fe-2S</keyword>